<protein>
    <submittedName>
        <fullName evidence="2">Uncharacterized protein</fullName>
    </submittedName>
</protein>
<sequence>MSISADGYVAGPSQSDEHPLGVGGEKLHGWHLGAAKDHPVNRQVVSEMLDGMGATIMELVRVLEAPGVAHLRYRVVR</sequence>
<dbReference type="EMBL" id="AP022569">
    <property type="protein sequence ID" value="BBX46909.1"/>
    <property type="molecule type" value="Genomic_DNA"/>
</dbReference>
<dbReference type="Proteomes" id="UP000465866">
    <property type="component" value="Chromosome"/>
</dbReference>
<evidence type="ECO:0000313" key="2">
    <source>
        <dbReference type="EMBL" id="BBX46909.1"/>
    </source>
</evidence>
<accession>A0A7I7KYW8</accession>
<keyword evidence="3" id="KW-1185">Reference proteome</keyword>
<name>A0A7I7KYW8_9MYCO</name>
<dbReference type="KEGG" id="mcoo:MCOO_29240"/>
<organism evidence="2 3">
    <name type="scientific">Mycobacterium cookii</name>
    <dbReference type="NCBI Taxonomy" id="1775"/>
    <lineage>
        <taxon>Bacteria</taxon>
        <taxon>Bacillati</taxon>
        <taxon>Actinomycetota</taxon>
        <taxon>Actinomycetes</taxon>
        <taxon>Mycobacteriales</taxon>
        <taxon>Mycobacteriaceae</taxon>
        <taxon>Mycobacterium</taxon>
    </lineage>
</organism>
<dbReference type="AlphaFoldDB" id="A0A7I7KYW8"/>
<gene>
    <name evidence="2" type="ORF">MCOO_29240</name>
</gene>
<evidence type="ECO:0000256" key="1">
    <source>
        <dbReference type="SAM" id="MobiDB-lite"/>
    </source>
</evidence>
<reference evidence="2 3" key="1">
    <citation type="journal article" date="2019" name="Emerg. Microbes Infect.">
        <title>Comprehensive subspecies identification of 175 nontuberculous mycobacteria species based on 7547 genomic profiles.</title>
        <authorList>
            <person name="Matsumoto Y."/>
            <person name="Kinjo T."/>
            <person name="Motooka D."/>
            <person name="Nabeya D."/>
            <person name="Jung N."/>
            <person name="Uechi K."/>
            <person name="Horii T."/>
            <person name="Iida T."/>
            <person name="Fujita J."/>
            <person name="Nakamura S."/>
        </authorList>
    </citation>
    <scope>NUCLEOTIDE SEQUENCE [LARGE SCALE GENOMIC DNA]</scope>
    <source>
        <strain evidence="2 3">JCM 12404</strain>
    </source>
</reference>
<proteinExistence type="predicted"/>
<evidence type="ECO:0000313" key="3">
    <source>
        <dbReference type="Proteomes" id="UP000465866"/>
    </source>
</evidence>
<feature type="region of interest" description="Disordered" evidence="1">
    <location>
        <begin position="1"/>
        <end position="23"/>
    </location>
</feature>
<dbReference type="RefSeq" id="WP_232064587.1">
    <property type="nucleotide sequence ID" value="NZ_AP022569.1"/>
</dbReference>